<reference evidence="1 2" key="1">
    <citation type="submission" date="2019-12" db="EMBL/GenBank/DDBJ databases">
        <authorList>
            <person name="Li M."/>
        </authorList>
    </citation>
    <scope>NUCLEOTIDE SEQUENCE [LARGE SCALE GENOMIC DNA]</scope>
    <source>
        <strain evidence="1 2">GBMRC 2046</strain>
    </source>
</reference>
<dbReference type="RefSeq" id="WP_160776414.1">
    <property type="nucleotide sequence ID" value="NZ_WUMV01000007.1"/>
</dbReference>
<sequence>MTIKSQSWWRTIAVGAGAATLICVVNPVARAQASVDAPSSELTASMNELDVAWAASPMGFTDARFVKEPAAGYGAFEPREGATFGPGDAINVYAEPVGYGYRETDGVYEVELAVDFEILNNTGQVLAEQADFARVTAEARNPLREFQTSLSFRFEGLTDGDYILVTRFRDTNSDKSGEIRLPFTIEAEPAAQ</sequence>
<comment type="caution">
    <text evidence="1">The sequence shown here is derived from an EMBL/GenBank/DDBJ whole genome shotgun (WGS) entry which is preliminary data.</text>
</comment>
<dbReference type="Proteomes" id="UP000433101">
    <property type="component" value="Unassembled WGS sequence"/>
</dbReference>
<keyword evidence="2" id="KW-1185">Reference proteome</keyword>
<evidence type="ECO:0000313" key="1">
    <source>
        <dbReference type="EMBL" id="MXN66162.1"/>
    </source>
</evidence>
<evidence type="ECO:0000313" key="2">
    <source>
        <dbReference type="Proteomes" id="UP000433101"/>
    </source>
</evidence>
<dbReference type="AlphaFoldDB" id="A0A7X3LW27"/>
<protein>
    <submittedName>
        <fullName evidence="1">Uncharacterized protein</fullName>
    </submittedName>
</protein>
<organism evidence="1 2">
    <name type="scientific">Stappia sediminis</name>
    <dbReference type="NCBI Taxonomy" id="2692190"/>
    <lineage>
        <taxon>Bacteria</taxon>
        <taxon>Pseudomonadati</taxon>
        <taxon>Pseudomonadota</taxon>
        <taxon>Alphaproteobacteria</taxon>
        <taxon>Hyphomicrobiales</taxon>
        <taxon>Stappiaceae</taxon>
        <taxon>Stappia</taxon>
    </lineage>
</organism>
<name>A0A7X3LW27_9HYPH</name>
<dbReference type="EMBL" id="WUMV01000007">
    <property type="protein sequence ID" value="MXN66162.1"/>
    <property type="molecule type" value="Genomic_DNA"/>
</dbReference>
<proteinExistence type="predicted"/>
<gene>
    <name evidence="1" type="ORF">GR183_14700</name>
</gene>
<accession>A0A7X3LW27</accession>